<evidence type="ECO:0008006" key="3">
    <source>
        <dbReference type="Google" id="ProtNLM"/>
    </source>
</evidence>
<organism evidence="1 2">
    <name type="scientific">Entotheonella factor</name>
    <dbReference type="NCBI Taxonomy" id="1429438"/>
    <lineage>
        <taxon>Bacteria</taxon>
        <taxon>Pseudomonadati</taxon>
        <taxon>Nitrospinota/Tectimicrobiota group</taxon>
        <taxon>Candidatus Tectimicrobiota</taxon>
        <taxon>Candidatus Entotheonellia</taxon>
        <taxon>Candidatus Entotheonellales</taxon>
        <taxon>Candidatus Entotheonellaceae</taxon>
        <taxon>Candidatus Entotheonella</taxon>
    </lineage>
</organism>
<dbReference type="SUPFAM" id="SSF55347">
    <property type="entry name" value="Glyceraldehyde-3-phosphate dehydrogenase-like, C-terminal domain"/>
    <property type="match status" value="1"/>
</dbReference>
<evidence type="ECO:0000313" key="1">
    <source>
        <dbReference type="EMBL" id="ETW98237.1"/>
    </source>
</evidence>
<sequence>MREYDPTAGGSFTELASYCLLPIIKLLGTDYKAIRFEFFKGKNDVDIYAKAHLSYHGAVATAKTGIGVKSEGQLLISGTNGYILVKSPWWLVKGFEVCYDSPEKNEDFTAPFHGHSMCIEIADFIRNIKEPAKWNFKLSPDDSIAIASLIERFLKERNLESVHQASSVCA</sequence>
<dbReference type="EMBL" id="AZHW01000573">
    <property type="protein sequence ID" value="ETW98237.1"/>
    <property type="molecule type" value="Genomic_DNA"/>
</dbReference>
<name>W4LJT1_ENTF1</name>
<comment type="caution">
    <text evidence="1">The sequence shown here is derived from an EMBL/GenBank/DDBJ whole genome shotgun (WGS) entry which is preliminary data.</text>
</comment>
<accession>W4LJT1</accession>
<evidence type="ECO:0000313" key="2">
    <source>
        <dbReference type="Proteomes" id="UP000019141"/>
    </source>
</evidence>
<gene>
    <name evidence="1" type="ORF">ETSY1_19585</name>
</gene>
<dbReference type="Proteomes" id="UP000019141">
    <property type="component" value="Unassembled WGS sequence"/>
</dbReference>
<dbReference type="AlphaFoldDB" id="W4LJT1"/>
<keyword evidence="2" id="KW-1185">Reference proteome</keyword>
<dbReference type="HOGENOM" id="CLU_1567820_0_0_7"/>
<reference evidence="1 2" key="1">
    <citation type="journal article" date="2014" name="Nature">
        <title>An environmental bacterial taxon with a large and distinct metabolic repertoire.</title>
        <authorList>
            <person name="Wilson M.C."/>
            <person name="Mori T."/>
            <person name="Ruckert C."/>
            <person name="Uria A.R."/>
            <person name="Helf M.J."/>
            <person name="Takada K."/>
            <person name="Gernert C."/>
            <person name="Steffens U.A."/>
            <person name="Heycke N."/>
            <person name="Schmitt S."/>
            <person name="Rinke C."/>
            <person name="Helfrich E.J."/>
            <person name="Brachmann A.O."/>
            <person name="Gurgui C."/>
            <person name="Wakimoto T."/>
            <person name="Kracht M."/>
            <person name="Crusemann M."/>
            <person name="Hentschel U."/>
            <person name="Abe I."/>
            <person name="Matsunaga S."/>
            <person name="Kalinowski J."/>
            <person name="Takeyama H."/>
            <person name="Piel J."/>
        </authorList>
    </citation>
    <scope>NUCLEOTIDE SEQUENCE [LARGE SCALE GENOMIC DNA]</scope>
    <source>
        <strain evidence="2">TSY1</strain>
    </source>
</reference>
<protein>
    <recommendedName>
        <fullName evidence="3">Gfo/Idh/MocA-like oxidoreductase C-terminal domain-containing protein</fullName>
    </recommendedName>
</protein>
<dbReference type="Gene3D" id="3.30.360.10">
    <property type="entry name" value="Dihydrodipicolinate Reductase, domain 2"/>
    <property type="match status" value="1"/>
</dbReference>
<proteinExistence type="predicted"/>